<sequence>MKEPKLCPTCQKGDRLEKNIVFERKTDGQTLLCTRCEALTVITNHNLKEVELVAAKDDQVMLKE</sequence>
<reference evidence="1 2" key="1">
    <citation type="journal article" date="2012" name="J. Bacteriol.">
        <title>Genome Sequence of "Candidatus Nitrosoarchaeum limnia" BG20, a Low-Salinity Ammonia-Oxidizing Archaeon from the San Francisco Bay Estuary.</title>
        <authorList>
            <person name="Mosier A.C."/>
            <person name="Allen E.E."/>
            <person name="Kim M."/>
            <person name="Ferriera S."/>
            <person name="Francis C.A."/>
        </authorList>
    </citation>
    <scope>NUCLEOTIDE SEQUENCE [LARGE SCALE GENOMIC DNA]</scope>
    <source>
        <strain evidence="1 2">BG20</strain>
    </source>
</reference>
<evidence type="ECO:0000313" key="2">
    <source>
        <dbReference type="Proteomes" id="UP000014065"/>
    </source>
</evidence>
<dbReference type="Proteomes" id="UP000014065">
    <property type="component" value="Unassembled WGS sequence"/>
</dbReference>
<proteinExistence type="predicted"/>
<dbReference type="AlphaFoldDB" id="S2DZY1"/>
<evidence type="ECO:0000313" key="1">
    <source>
        <dbReference type="EMBL" id="EPA04660.1"/>
    </source>
</evidence>
<protein>
    <submittedName>
        <fullName evidence="1">Uncharacterized protein</fullName>
    </submittedName>
</protein>
<gene>
    <name evidence="1" type="ORF">BG20_I2564</name>
</gene>
<accession>S2DZY1</accession>
<name>S2DZY1_9ARCH</name>
<feature type="non-terminal residue" evidence="1">
    <location>
        <position position="64"/>
    </location>
</feature>
<dbReference type="EMBL" id="AHJG01000278">
    <property type="protein sequence ID" value="EPA04660.1"/>
    <property type="molecule type" value="Genomic_DNA"/>
</dbReference>
<keyword evidence="2" id="KW-1185">Reference proteome</keyword>
<comment type="caution">
    <text evidence="1">The sequence shown here is derived from an EMBL/GenBank/DDBJ whole genome shotgun (WGS) entry which is preliminary data.</text>
</comment>
<organism evidence="1 2">
    <name type="scientific">Candidatus Nitrosarchaeum limnium BG20</name>
    <dbReference type="NCBI Taxonomy" id="859192"/>
    <lineage>
        <taxon>Archaea</taxon>
        <taxon>Nitrososphaerota</taxon>
        <taxon>Nitrososphaeria</taxon>
        <taxon>Nitrosopumilales</taxon>
        <taxon>Nitrosopumilaceae</taxon>
        <taxon>Nitrosarchaeum</taxon>
    </lineage>
</organism>